<dbReference type="AlphaFoldDB" id="A0A5N0V5Z2"/>
<dbReference type="OrthoDB" id="135295at2"/>
<feature type="region of interest" description="Disordered" evidence="3">
    <location>
        <begin position="757"/>
        <end position="790"/>
    </location>
</feature>
<dbReference type="Proteomes" id="UP000319769">
    <property type="component" value="Unassembled WGS sequence"/>
</dbReference>
<dbReference type="InterPro" id="IPR016208">
    <property type="entry name" value="Ald_Oxase/xanthine_DH-like"/>
</dbReference>
<dbReference type="Gene3D" id="3.30.365.10">
    <property type="entry name" value="Aldehyde oxidase/xanthine dehydrogenase, molybdopterin binding domain"/>
    <property type="match status" value="4"/>
</dbReference>
<dbReference type="RefSeq" id="WP_144746923.1">
    <property type="nucleotide sequence ID" value="NZ_VMNW02000015.1"/>
</dbReference>
<keyword evidence="2" id="KW-0560">Oxidoreductase</keyword>
<feature type="region of interest" description="Disordered" evidence="3">
    <location>
        <begin position="691"/>
        <end position="717"/>
    </location>
</feature>
<evidence type="ECO:0000256" key="3">
    <source>
        <dbReference type="SAM" id="MobiDB-lite"/>
    </source>
</evidence>
<sequence>MAGSLLGTEVRRVEDPELLRGHGTYVGNLQIEGALHVAFVRSPFAHALINSIDVTEAAKAPGVVAVYTAEDLGMPELPVFIEVNAQCARRPLATERVRFVGEPVAAVVAETPVAAADALELVDVDYEPLPVAVDPESALEPDAPQQFPELGSNIAAGERDEDEAAVLDGADVVVRARMENQRLAVAPMEGNAIVAVVPADDEFDATVHVSTQMPHGFKSAVQKVFGWDADRIRVVTPHVGGGFGGKVGVVPEHAVVIEAARRLGKPVRWTETRSENLQAMPQGRAQVQFGELGLRSDGTIVGLRCRVIGDAGAYAGFGGALALGPTRTMSQGVYRIPKIAYAGIAALTNTAPVGAFRGAGRPEAAAMLERLMDLAAAELDLDPAEIRRRNFLRPEEFPYTTVTGAGYDTGDYDLPLREALRLAGYEDLREEQARRIEAGEPVLLGIGMSAYVEITGGGAGEWASVEVRRDGGASIKVGTSGHGQGHPTSFSMIVSDLLGIPMESVTFLQSDTAAVPRGGGTGGSRSLQVGGSAIRQAADLVLQRAKELAASRLEASVEDIELTEDGRIGVAGVPTATMSWAELAKAAEDDGEPLAVETDFKPGGATFPFGAHVSVVEVDTETGYVRPLRHIAVDDCGRVLNPLIVRGQQHGGAVQGISQALWEQVSYDEDGNPITATFADYHVPSAADVPNLEASNTETPSPRNPLGAKGIGESATVGSTPAVQNAVVDALRHLGVRHIDIPATPQRVWKAIQAARGGSPISPWREPPAAFDTLPVRSESASADADEAVA</sequence>
<dbReference type="Pfam" id="PF01315">
    <property type="entry name" value="Ald_Xan_dh_C"/>
    <property type="match status" value="1"/>
</dbReference>
<evidence type="ECO:0000313" key="5">
    <source>
        <dbReference type="EMBL" id="KAA9161826.1"/>
    </source>
</evidence>
<dbReference type="Pfam" id="PF02738">
    <property type="entry name" value="MoCoBD_1"/>
    <property type="match status" value="1"/>
</dbReference>
<dbReference type="InterPro" id="IPR000674">
    <property type="entry name" value="Ald_Oxase/Xan_DH_a/b"/>
</dbReference>
<gene>
    <name evidence="5" type="ORF">FPZ12_013255</name>
</gene>
<dbReference type="InterPro" id="IPR008274">
    <property type="entry name" value="AldOxase/xan_DH_MoCoBD1"/>
</dbReference>
<dbReference type="SUPFAM" id="SSF54665">
    <property type="entry name" value="CO dehydrogenase molybdoprotein N-domain-like"/>
    <property type="match status" value="1"/>
</dbReference>
<evidence type="ECO:0000259" key="4">
    <source>
        <dbReference type="SMART" id="SM01008"/>
    </source>
</evidence>
<reference evidence="5" key="1">
    <citation type="submission" date="2019-09" db="EMBL/GenBank/DDBJ databases">
        <authorList>
            <person name="Teo W.F.A."/>
            <person name="Duangmal K."/>
        </authorList>
    </citation>
    <scope>NUCLEOTIDE SEQUENCE [LARGE SCALE GENOMIC DNA]</scope>
    <source>
        <strain evidence="5">K81G1</strain>
    </source>
</reference>
<dbReference type="InterPro" id="IPR046867">
    <property type="entry name" value="AldOxase/xan_DH_MoCoBD2"/>
</dbReference>
<dbReference type="Gene3D" id="3.90.1170.50">
    <property type="entry name" value="Aldehyde oxidase/xanthine dehydrogenase, a/b hammerhead"/>
    <property type="match status" value="1"/>
</dbReference>
<comment type="caution">
    <text evidence="5">The sequence shown here is derived from an EMBL/GenBank/DDBJ whole genome shotgun (WGS) entry which is preliminary data.</text>
</comment>
<dbReference type="SMART" id="SM01008">
    <property type="entry name" value="Ald_Xan_dh_C"/>
    <property type="match status" value="1"/>
</dbReference>
<evidence type="ECO:0000256" key="2">
    <source>
        <dbReference type="ARBA" id="ARBA00023002"/>
    </source>
</evidence>
<dbReference type="GO" id="GO:0005506">
    <property type="term" value="F:iron ion binding"/>
    <property type="evidence" value="ECO:0007669"/>
    <property type="project" value="InterPro"/>
</dbReference>
<dbReference type="PANTHER" id="PTHR11908:SF132">
    <property type="entry name" value="ALDEHYDE OXIDASE 1-RELATED"/>
    <property type="match status" value="1"/>
</dbReference>
<keyword evidence="1" id="KW-0500">Molybdenum</keyword>
<keyword evidence="6" id="KW-1185">Reference proteome</keyword>
<dbReference type="InterPro" id="IPR037165">
    <property type="entry name" value="AldOxase/xan_DH_Mopterin-bd_sf"/>
</dbReference>
<feature type="domain" description="Aldehyde oxidase/xanthine dehydrogenase a/b hammerhead" evidence="4">
    <location>
        <begin position="20"/>
        <end position="130"/>
    </location>
</feature>
<dbReference type="Pfam" id="PF20256">
    <property type="entry name" value="MoCoBD_2"/>
    <property type="match status" value="1"/>
</dbReference>
<protein>
    <submittedName>
        <fullName evidence="5">Xanthine dehydrogenase family protein molybdopterin-binding subunit</fullName>
    </submittedName>
</protein>
<proteinExistence type="predicted"/>
<name>A0A5N0V5Z2_9PSEU</name>
<accession>A0A5N0V5Z2</accession>
<dbReference type="InterPro" id="IPR036856">
    <property type="entry name" value="Ald_Oxase/Xan_DH_a/b_sf"/>
</dbReference>
<organism evidence="5 6">
    <name type="scientific">Amycolatopsis acidicola</name>
    <dbReference type="NCBI Taxonomy" id="2596893"/>
    <lineage>
        <taxon>Bacteria</taxon>
        <taxon>Bacillati</taxon>
        <taxon>Actinomycetota</taxon>
        <taxon>Actinomycetes</taxon>
        <taxon>Pseudonocardiales</taxon>
        <taxon>Pseudonocardiaceae</taxon>
        <taxon>Amycolatopsis</taxon>
    </lineage>
</organism>
<evidence type="ECO:0000313" key="6">
    <source>
        <dbReference type="Proteomes" id="UP000319769"/>
    </source>
</evidence>
<dbReference type="EMBL" id="VMNW02000015">
    <property type="protein sequence ID" value="KAA9161826.1"/>
    <property type="molecule type" value="Genomic_DNA"/>
</dbReference>
<evidence type="ECO:0000256" key="1">
    <source>
        <dbReference type="ARBA" id="ARBA00022505"/>
    </source>
</evidence>
<dbReference type="GO" id="GO:0016491">
    <property type="term" value="F:oxidoreductase activity"/>
    <property type="evidence" value="ECO:0007669"/>
    <property type="project" value="UniProtKB-KW"/>
</dbReference>
<dbReference type="PANTHER" id="PTHR11908">
    <property type="entry name" value="XANTHINE DEHYDROGENASE"/>
    <property type="match status" value="1"/>
</dbReference>
<dbReference type="SUPFAM" id="SSF56003">
    <property type="entry name" value="Molybdenum cofactor-binding domain"/>
    <property type="match status" value="1"/>
</dbReference>